<organism evidence="1 2">
    <name type="scientific">Cricetulus griseus</name>
    <name type="common">Chinese hamster</name>
    <name type="synonym">Cricetulus barabensis griseus</name>
    <dbReference type="NCBI Taxonomy" id="10029"/>
    <lineage>
        <taxon>Eukaryota</taxon>
        <taxon>Metazoa</taxon>
        <taxon>Chordata</taxon>
        <taxon>Craniata</taxon>
        <taxon>Vertebrata</taxon>
        <taxon>Euteleostomi</taxon>
        <taxon>Mammalia</taxon>
        <taxon>Eutheria</taxon>
        <taxon>Euarchontoglires</taxon>
        <taxon>Glires</taxon>
        <taxon>Rodentia</taxon>
        <taxon>Myomorpha</taxon>
        <taxon>Muroidea</taxon>
        <taxon>Cricetidae</taxon>
        <taxon>Cricetinae</taxon>
        <taxon>Cricetulus</taxon>
    </lineage>
</organism>
<protein>
    <submittedName>
        <fullName evidence="1">TBC1 domain family member 2B</fullName>
    </submittedName>
</protein>
<reference evidence="2" key="1">
    <citation type="journal article" date="2013" name="Nat. Biotechnol.">
        <title>Chinese hamster genome sequenced from sorted chromosomes.</title>
        <authorList>
            <person name="Brinkrolf K."/>
            <person name="Rupp O."/>
            <person name="Laux H."/>
            <person name="Kollin F."/>
            <person name="Ernst W."/>
            <person name="Linke B."/>
            <person name="Kofler R."/>
            <person name="Romand S."/>
            <person name="Hesse F."/>
            <person name="Budach W.E."/>
            <person name="Galosy S."/>
            <person name="Muller D."/>
            <person name="Noll T."/>
            <person name="Wienberg J."/>
            <person name="Jostock T."/>
            <person name="Leonard M."/>
            <person name="Grillari J."/>
            <person name="Tauch A."/>
            <person name="Goesmann A."/>
            <person name="Helk B."/>
            <person name="Mott J.E."/>
            <person name="Puhler A."/>
            <person name="Borth N."/>
        </authorList>
    </citation>
    <scope>NUCLEOTIDE SEQUENCE [LARGE SCALE GENOMIC DNA]</scope>
    <source>
        <strain evidence="2">17A/GY</strain>
    </source>
</reference>
<accession>A0A061I7E4</accession>
<dbReference type="AlphaFoldDB" id="A0A061I7E4"/>
<gene>
    <name evidence="1" type="ORF">H671_4g12439</name>
</gene>
<sequence length="76" mass="8802">MSSFRPGRGHSESRRTVFYTNEEWELLDPPPKDLEESLIQEERKKQMPEGSKGTECTCDLLLCMMPLVTSRDIIDI</sequence>
<dbReference type="Proteomes" id="UP000030759">
    <property type="component" value="Unassembled WGS sequence"/>
</dbReference>
<proteinExistence type="predicted"/>
<evidence type="ECO:0000313" key="2">
    <source>
        <dbReference type="Proteomes" id="UP000030759"/>
    </source>
</evidence>
<name>A0A061I7E4_CRIGR</name>
<dbReference type="EMBL" id="KE675381">
    <property type="protein sequence ID" value="ERE75682.1"/>
    <property type="molecule type" value="Genomic_DNA"/>
</dbReference>
<evidence type="ECO:0000313" key="1">
    <source>
        <dbReference type="EMBL" id="ERE75682.1"/>
    </source>
</evidence>